<dbReference type="GO" id="GO:0001935">
    <property type="term" value="P:endothelial cell proliferation"/>
    <property type="evidence" value="ECO:0007669"/>
    <property type="project" value="UniProtKB-UniRule"/>
</dbReference>
<dbReference type="PANTHER" id="PTHR46600">
    <property type="entry name" value="THAP DOMAIN-CONTAINING"/>
    <property type="match status" value="1"/>
</dbReference>
<comment type="function">
    <text evidence="6">DNA-binding transcription regulator that regulates endothelial cell proliferation and G1/S cell-cycle progression. Specifically binds the 5'-[AT]NTNN[GT]GGCA[AGT]-3' core DNA sequence and acts by modulating expression of pRB-E2F cell-cycle target genes.</text>
</comment>
<dbReference type="SMART" id="SM00692">
    <property type="entry name" value="DM3"/>
    <property type="match status" value="1"/>
</dbReference>
<keyword evidence="1" id="KW-0479">Metal-binding</keyword>
<evidence type="ECO:0000256" key="4">
    <source>
        <dbReference type="ARBA" id="ARBA00023125"/>
    </source>
</evidence>
<protein>
    <recommendedName>
        <fullName evidence="6">THAP domain-containing protein 1</fullName>
    </recommendedName>
</protein>
<feature type="domain" description="THAP-type" evidence="8">
    <location>
        <begin position="11"/>
        <end position="97"/>
    </location>
</feature>
<dbReference type="Proteomes" id="UP000324632">
    <property type="component" value="Chromosome 8"/>
</dbReference>
<dbReference type="GO" id="GO:0005654">
    <property type="term" value="C:nucleoplasm"/>
    <property type="evidence" value="ECO:0007669"/>
    <property type="project" value="UniProtKB-SubCell"/>
</dbReference>
<dbReference type="GO" id="GO:0043565">
    <property type="term" value="F:sequence-specific DNA binding"/>
    <property type="evidence" value="ECO:0007669"/>
    <property type="project" value="UniProtKB-UniRule"/>
</dbReference>
<keyword evidence="2 5" id="KW-0863">Zinc-finger</keyword>
<evidence type="ECO:0000256" key="7">
    <source>
        <dbReference type="SAM" id="MobiDB-lite"/>
    </source>
</evidence>
<keyword evidence="10" id="KW-1185">Reference proteome</keyword>
<dbReference type="AlphaFoldDB" id="A0A5A9P8U5"/>
<comment type="similarity">
    <text evidence="6">Belongs to the THAP1 family.</text>
</comment>
<dbReference type="PROSITE" id="PS50950">
    <property type="entry name" value="ZF_THAP"/>
    <property type="match status" value="1"/>
</dbReference>
<proteinExistence type="inferred from homology"/>
<reference evidence="9 10" key="1">
    <citation type="journal article" date="2019" name="Mol. Ecol. Resour.">
        <title>Chromosome-level genome assembly of Triplophysa tibetana, a fish adapted to the harsh high-altitude environment of the Tibetan Plateau.</title>
        <authorList>
            <person name="Yang X."/>
            <person name="Liu H."/>
            <person name="Ma Z."/>
            <person name="Zou Y."/>
            <person name="Zou M."/>
            <person name="Mao Y."/>
            <person name="Li X."/>
            <person name="Wang H."/>
            <person name="Chen T."/>
            <person name="Wang W."/>
            <person name="Yang R."/>
        </authorList>
    </citation>
    <scope>NUCLEOTIDE SEQUENCE [LARGE SCALE GENOMIC DNA]</scope>
    <source>
        <strain evidence="9">TTIB1903HZAU</strain>
        <tissue evidence="9">Muscle</tissue>
    </source>
</reference>
<dbReference type="InterPro" id="IPR038441">
    <property type="entry name" value="THAP_Znf_sf"/>
</dbReference>
<keyword evidence="6" id="KW-0131">Cell cycle</keyword>
<keyword evidence="4 5" id="KW-0238">DNA-binding</keyword>
<evidence type="ECO:0000256" key="3">
    <source>
        <dbReference type="ARBA" id="ARBA00022833"/>
    </source>
</evidence>
<evidence type="ECO:0000259" key="8">
    <source>
        <dbReference type="PROSITE" id="PS50950"/>
    </source>
</evidence>
<feature type="region of interest" description="Disordered" evidence="7">
    <location>
        <begin position="150"/>
        <end position="171"/>
    </location>
</feature>
<dbReference type="InterPro" id="IPR026516">
    <property type="entry name" value="THAP1/10"/>
</dbReference>
<evidence type="ECO:0000256" key="2">
    <source>
        <dbReference type="ARBA" id="ARBA00022771"/>
    </source>
</evidence>
<keyword evidence="3" id="KW-0862">Zinc</keyword>
<evidence type="ECO:0000256" key="5">
    <source>
        <dbReference type="PROSITE-ProRule" id="PRU00309"/>
    </source>
</evidence>
<keyword evidence="6" id="KW-0804">Transcription</keyword>
<keyword evidence="6" id="KW-0175">Coiled coil</keyword>
<dbReference type="GO" id="GO:0008270">
    <property type="term" value="F:zinc ion binding"/>
    <property type="evidence" value="ECO:0007669"/>
    <property type="project" value="UniProtKB-KW"/>
</dbReference>
<dbReference type="Pfam" id="PF05485">
    <property type="entry name" value="THAP"/>
    <property type="match status" value="1"/>
</dbReference>
<sequence>MTTKEKPKWSKRTQCSAINCKNYQCDSTDVAFHRFPKDPDRSSKWVQNLRNASLLEISPERLNQNYRVCSAHFHASQFKRPSDVHAGLKWNAVPTLVNVSKPSPPVDLELKRKQPKTCPELPPKKRTKIVYLSNPGSSTADSVQQTIGLETDSKPPDASAAGPSIPRTPPTYLDAATDKEHAMKMKIRCLKVQVCKLKAKLREVNRLKNTSKACVNKLSVMKKLKKLLPAKTYAFVSAQIHMSQRKTPGFR</sequence>
<organism evidence="9 10">
    <name type="scientific">Triplophysa tibetana</name>
    <dbReference type="NCBI Taxonomy" id="1572043"/>
    <lineage>
        <taxon>Eukaryota</taxon>
        <taxon>Metazoa</taxon>
        <taxon>Chordata</taxon>
        <taxon>Craniata</taxon>
        <taxon>Vertebrata</taxon>
        <taxon>Euteleostomi</taxon>
        <taxon>Actinopterygii</taxon>
        <taxon>Neopterygii</taxon>
        <taxon>Teleostei</taxon>
        <taxon>Ostariophysi</taxon>
        <taxon>Cypriniformes</taxon>
        <taxon>Nemacheilidae</taxon>
        <taxon>Triplophysa</taxon>
    </lineage>
</organism>
<dbReference type="SUPFAM" id="SSF57716">
    <property type="entry name" value="Glucocorticoid receptor-like (DNA-binding domain)"/>
    <property type="match status" value="1"/>
</dbReference>
<gene>
    <name evidence="9" type="ORF">E1301_Tti017276</name>
</gene>
<comment type="caution">
    <text evidence="9">The sequence shown here is derived from an EMBL/GenBank/DDBJ whole genome shotgun (WGS) entry which is preliminary data.</text>
</comment>
<evidence type="ECO:0000256" key="6">
    <source>
        <dbReference type="RuleBase" id="RU369073"/>
    </source>
</evidence>
<dbReference type="InterPro" id="IPR006612">
    <property type="entry name" value="THAP_Znf"/>
</dbReference>
<accession>A0A5A9P8U5</accession>
<evidence type="ECO:0000256" key="1">
    <source>
        <dbReference type="ARBA" id="ARBA00022723"/>
    </source>
</evidence>
<comment type="subcellular location">
    <subcellularLocation>
        <location evidence="6">Nucleus</location>
        <location evidence="6">Nucleoplasm</location>
    </subcellularLocation>
</comment>
<evidence type="ECO:0000313" key="10">
    <source>
        <dbReference type="Proteomes" id="UP000324632"/>
    </source>
</evidence>
<evidence type="ECO:0000313" key="9">
    <source>
        <dbReference type="EMBL" id="KAA0718323.1"/>
    </source>
</evidence>
<name>A0A5A9P8U5_9TELE</name>
<dbReference type="PANTHER" id="PTHR46600:SF11">
    <property type="entry name" value="THAP DOMAIN-CONTAINING PROTEIN 10"/>
    <property type="match status" value="1"/>
</dbReference>
<dbReference type="Gene3D" id="6.20.210.20">
    <property type="entry name" value="THAP domain"/>
    <property type="match status" value="1"/>
</dbReference>
<dbReference type="EMBL" id="SOYY01000008">
    <property type="protein sequence ID" value="KAA0718323.1"/>
    <property type="molecule type" value="Genomic_DNA"/>
</dbReference>
<keyword evidence="6" id="KW-0539">Nucleus</keyword>
<keyword evidence="6" id="KW-0805">Transcription regulation</keyword>
<dbReference type="SMART" id="SM00980">
    <property type="entry name" value="THAP"/>
    <property type="match status" value="1"/>
</dbReference>
<dbReference type="GO" id="GO:0003700">
    <property type="term" value="F:DNA-binding transcription factor activity"/>
    <property type="evidence" value="ECO:0007669"/>
    <property type="project" value="UniProtKB-UniRule"/>
</dbReference>